<name>A0AAV2H057_LYMST</name>
<evidence type="ECO:0000256" key="13">
    <source>
        <dbReference type="SAM" id="MobiDB-lite"/>
    </source>
</evidence>
<evidence type="ECO:0000256" key="9">
    <source>
        <dbReference type="ARBA" id="ARBA00023136"/>
    </source>
</evidence>
<feature type="transmembrane region" description="Helical" evidence="14">
    <location>
        <begin position="145"/>
        <end position="163"/>
    </location>
</feature>
<keyword evidence="10" id="KW-0594">Phospholipid biosynthesis</keyword>
<dbReference type="GO" id="GO:0016020">
    <property type="term" value="C:membrane"/>
    <property type="evidence" value="ECO:0007669"/>
    <property type="project" value="UniProtKB-SubCell"/>
</dbReference>
<keyword evidence="11" id="KW-1208">Phospholipid metabolism</keyword>
<dbReference type="GO" id="GO:0006656">
    <property type="term" value="P:phosphatidylcholine biosynthetic process"/>
    <property type="evidence" value="ECO:0007669"/>
    <property type="project" value="TreeGrafter"/>
</dbReference>
<organism evidence="15 16">
    <name type="scientific">Lymnaea stagnalis</name>
    <name type="common">Great pond snail</name>
    <name type="synonym">Helix stagnalis</name>
    <dbReference type="NCBI Taxonomy" id="6523"/>
    <lineage>
        <taxon>Eukaryota</taxon>
        <taxon>Metazoa</taxon>
        <taxon>Spiralia</taxon>
        <taxon>Lophotrochozoa</taxon>
        <taxon>Mollusca</taxon>
        <taxon>Gastropoda</taxon>
        <taxon>Heterobranchia</taxon>
        <taxon>Euthyneura</taxon>
        <taxon>Panpulmonata</taxon>
        <taxon>Hygrophila</taxon>
        <taxon>Lymnaeoidea</taxon>
        <taxon>Lymnaeidae</taxon>
        <taxon>Lymnaea</taxon>
    </lineage>
</organism>
<keyword evidence="9 14" id="KW-0472">Membrane</keyword>
<evidence type="ECO:0000256" key="4">
    <source>
        <dbReference type="ARBA" id="ARBA00022516"/>
    </source>
</evidence>
<dbReference type="EMBL" id="CAXITT010000008">
    <property type="protein sequence ID" value="CAL1526750.1"/>
    <property type="molecule type" value="Genomic_DNA"/>
</dbReference>
<feature type="transmembrane region" description="Helical" evidence="14">
    <location>
        <begin position="120"/>
        <end position="139"/>
    </location>
</feature>
<keyword evidence="16" id="KW-1185">Reference proteome</keyword>
<keyword evidence="12" id="KW-0012">Acyltransferase</keyword>
<dbReference type="AlphaFoldDB" id="A0AAV2H057"/>
<accession>A0AAV2H057</accession>
<dbReference type="Pfam" id="PF10998">
    <property type="entry name" value="DUF2838"/>
    <property type="match status" value="1"/>
</dbReference>
<protein>
    <recommendedName>
        <fullName evidence="3">Glycerophosphocholine acyltransferase 1</fullName>
    </recommendedName>
</protein>
<dbReference type="PANTHER" id="PTHR31201:SF1">
    <property type="entry name" value="GLYCEROPHOSPHOCHOLINE ACYLTRANSFERASE 1"/>
    <property type="match status" value="1"/>
</dbReference>
<feature type="transmembrane region" description="Helical" evidence="14">
    <location>
        <begin position="266"/>
        <end position="292"/>
    </location>
</feature>
<evidence type="ECO:0000256" key="10">
    <source>
        <dbReference type="ARBA" id="ARBA00023209"/>
    </source>
</evidence>
<comment type="similarity">
    <text evidence="2">Belongs to the GPC1 family.</text>
</comment>
<keyword evidence="6 14" id="KW-0812">Transmembrane</keyword>
<reference evidence="15 16" key="1">
    <citation type="submission" date="2024-04" db="EMBL/GenBank/DDBJ databases">
        <authorList>
            <consortium name="Genoscope - CEA"/>
            <person name="William W."/>
        </authorList>
    </citation>
    <scope>NUCLEOTIDE SEQUENCE [LARGE SCALE GENOMIC DNA]</scope>
</reference>
<evidence type="ECO:0000256" key="3">
    <source>
        <dbReference type="ARBA" id="ARBA00019082"/>
    </source>
</evidence>
<evidence type="ECO:0000256" key="2">
    <source>
        <dbReference type="ARBA" id="ARBA00006675"/>
    </source>
</evidence>
<evidence type="ECO:0000256" key="12">
    <source>
        <dbReference type="ARBA" id="ARBA00023315"/>
    </source>
</evidence>
<evidence type="ECO:0000256" key="5">
    <source>
        <dbReference type="ARBA" id="ARBA00022679"/>
    </source>
</evidence>
<feature type="compositionally biased region" description="Polar residues" evidence="13">
    <location>
        <begin position="12"/>
        <end position="21"/>
    </location>
</feature>
<evidence type="ECO:0000256" key="7">
    <source>
        <dbReference type="ARBA" id="ARBA00022989"/>
    </source>
</evidence>
<dbReference type="GO" id="GO:0016746">
    <property type="term" value="F:acyltransferase activity"/>
    <property type="evidence" value="ECO:0007669"/>
    <property type="project" value="UniProtKB-KW"/>
</dbReference>
<evidence type="ECO:0000256" key="14">
    <source>
        <dbReference type="SAM" id="Phobius"/>
    </source>
</evidence>
<feature type="region of interest" description="Disordered" evidence="13">
    <location>
        <begin position="1"/>
        <end position="23"/>
    </location>
</feature>
<feature type="transmembrane region" description="Helical" evidence="14">
    <location>
        <begin position="170"/>
        <end position="189"/>
    </location>
</feature>
<evidence type="ECO:0000256" key="11">
    <source>
        <dbReference type="ARBA" id="ARBA00023264"/>
    </source>
</evidence>
<keyword evidence="8" id="KW-0443">Lipid metabolism</keyword>
<dbReference type="InterPro" id="IPR021261">
    <property type="entry name" value="GPCAT"/>
</dbReference>
<gene>
    <name evidence="15" type="ORF">GSLYS_00000927001</name>
</gene>
<evidence type="ECO:0000256" key="8">
    <source>
        <dbReference type="ARBA" id="ARBA00023098"/>
    </source>
</evidence>
<dbReference type="PANTHER" id="PTHR31201">
    <property type="entry name" value="OS01G0585100 PROTEIN"/>
    <property type="match status" value="1"/>
</dbReference>
<keyword evidence="7 14" id="KW-1133">Transmembrane helix</keyword>
<comment type="subcellular location">
    <subcellularLocation>
        <location evidence="1">Membrane</location>
        <topology evidence="1">Multi-pass membrane protein</topology>
    </subcellularLocation>
</comment>
<keyword evidence="4" id="KW-0444">Lipid biosynthesis</keyword>
<dbReference type="Proteomes" id="UP001497497">
    <property type="component" value="Unassembled WGS sequence"/>
</dbReference>
<feature type="transmembrane region" description="Helical" evidence="14">
    <location>
        <begin position="195"/>
        <end position="214"/>
    </location>
</feature>
<evidence type="ECO:0000313" key="16">
    <source>
        <dbReference type="Proteomes" id="UP001497497"/>
    </source>
</evidence>
<proteinExistence type="inferred from homology"/>
<evidence type="ECO:0000256" key="6">
    <source>
        <dbReference type="ARBA" id="ARBA00022692"/>
    </source>
</evidence>
<keyword evidence="5" id="KW-0808">Transferase</keyword>
<feature type="transmembrane region" description="Helical" evidence="14">
    <location>
        <begin position="350"/>
        <end position="374"/>
    </location>
</feature>
<feature type="transmembrane region" description="Helical" evidence="14">
    <location>
        <begin position="326"/>
        <end position="344"/>
    </location>
</feature>
<feature type="transmembrane region" description="Helical" evidence="14">
    <location>
        <begin position="226"/>
        <end position="246"/>
    </location>
</feature>
<comment type="caution">
    <text evidence="15">The sequence shown here is derived from an EMBL/GenBank/DDBJ whole genome shotgun (WGS) entry which is preliminary data.</text>
</comment>
<sequence>MATVTPEFPVNKDQNQSPSESTKIKFTGQGDGFPLMQQQNGVDAGVRDVFDNSSAPQKSVSDVKDCSPTKGVPWQRSSLKHIHDLYDTVTQITVEPTSREEPDVKAFFKVLKNHRLQSKLVYVLTVVAIVAISHFVLTVKWILPYYYSITTPFLLILRLIMYWKMKYQYFLLDFCYFANTYWFLYIWLAPDNKEALVVGYAVANGPLIWALLVFRNSLVFHSLDKVTSLYIHLLPCLLSFVIRWYPDETSEHWYKPFAQYEVGFSFFWLVFIPFVFVVCHQVLYIFLVNCVLKPNEEYLTMYRYLTSKESSLIFRMCNLFGPRFRVQLYVAWGLTLVLIMLLFTPVWYNFFIPHCVVVVFSIIVAIYNGATYYIDVFSFEGLGKNKAVRPEQNVTSNPVSQSCNEKIAFGTNMVSQINSNERVVYGTMVTSSQCEGEPYAV</sequence>
<evidence type="ECO:0000256" key="1">
    <source>
        <dbReference type="ARBA" id="ARBA00004141"/>
    </source>
</evidence>
<evidence type="ECO:0000313" key="15">
    <source>
        <dbReference type="EMBL" id="CAL1526750.1"/>
    </source>
</evidence>